<dbReference type="Proteomes" id="UP000016033">
    <property type="component" value="Unassembled WGS sequence"/>
</dbReference>
<dbReference type="GO" id="GO:0003676">
    <property type="term" value="F:nucleic acid binding"/>
    <property type="evidence" value="ECO:0007669"/>
    <property type="project" value="InterPro"/>
</dbReference>
<dbReference type="InterPro" id="IPR003615">
    <property type="entry name" value="HNH_nuc"/>
</dbReference>
<gene>
    <name evidence="2" type="ORF">L687_04680</name>
</gene>
<protein>
    <recommendedName>
        <fullName evidence="1">HNH nuclease domain-containing protein</fullName>
    </recommendedName>
</protein>
<evidence type="ECO:0000313" key="3">
    <source>
        <dbReference type="Proteomes" id="UP000016033"/>
    </source>
</evidence>
<dbReference type="GO" id="GO:0004519">
    <property type="term" value="F:endonuclease activity"/>
    <property type="evidence" value="ECO:0007669"/>
    <property type="project" value="InterPro"/>
</dbReference>
<sequence>MVRIANGVVVLNASMEPLGIVPLHRALIFLIRERATIVDAVPGRIVRSAEAEFPMPRVVQFREMVRVPYRYGTVPWSRAGLLRRDDHECAYCGRHATTVDHVMPRSRGGQDEWLNTVAACSRCNNVKADRTPDEACMVLRFAPREVTRRDTLILAIAQTGADLAAIGLAYPVPPTPAGPGM</sequence>
<dbReference type="PATRIC" id="fig|1333857.3.peg.2918"/>
<name>T5KFI8_MICMQ</name>
<dbReference type="PANTHER" id="PTHR33877:SF2">
    <property type="entry name" value="OS07G0170200 PROTEIN"/>
    <property type="match status" value="1"/>
</dbReference>
<accession>T5KFI8</accession>
<dbReference type="CDD" id="cd00085">
    <property type="entry name" value="HNHc"/>
    <property type="match status" value="1"/>
</dbReference>
<dbReference type="EMBL" id="ATAO01000206">
    <property type="protein sequence ID" value="EQM74259.1"/>
    <property type="molecule type" value="Genomic_DNA"/>
</dbReference>
<feature type="domain" description="HNH nuclease" evidence="1">
    <location>
        <begin position="76"/>
        <end position="125"/>
    </location>
</feature>
<reference evidence="2 3" key="1">
    <citation type="journal article" date="2013" name="Genome Announc.">
        <title>Whole-genome sequences of five oyster-associated bacteria show potential for crude oil hydrocarbon degradation.</title>
        <authorList>
            <person name="Chauhan A."/>
            <person name="Green S."/>
            <person name="Pathak A."/>
            <person name="Thomas J."/>
            <person name="Venkatramanan R."/>
        </authorList>
    </citation>
    <scope>NUCLEOTIDE SEQUENCE [LARGE SCALE GENOMIC DNA]</scope>
    <source>
        <strain evidence="2 3">MF109</strain>
    </source>
</reference>
<dbReference type="GO" id="GO:0008270">
    <property type="term" value="F:zinc ion binding"/>
    <property type="evidence" value="ECO:0007669"/>
    <property type="project" value="InterPro"/>
</dbReference>
<dbReference type="Pfam" id="PF01844">
    <property type="entry name" value="HNH"/>
    <property type="match status" value="1"/>
</dbReference>
<proteinExistence type="predicted"/>
<evidence type="ECO:0000259" key="1">
    <source>
        <dbReference type="SMART" id="SM00507"/>
    </source>
</evidence>
<dbReference type="AlphaFoldDB" id="T5KFI8"/>
<dbReference type="Gene3D" id="1.10.30.50">
    <property type="match status" value="1"/>
</dbReference>
<dbReference type="SMART" id="SM00507">
    <property type="entry name" value="HNHc"/>
    <property type="match status" value="1"/>
</dbReference>
<dbReference type="InterPro" id="IPR052892">
    <property type="entry name" value="NA-targeting_endonuclease"/>
</dbReference>
<dbReference type="InterPro" id="IPR002711">
    <property type="entry name" value="HNH"/>
</dbReference>
<dbReference type="PANTHER" id="PTHR33877">
    <property type="entry name" value="SLL1193 PROTEIN"/>
    <property type="match status" value="1"/>
</dbReference>
<comment type="caution">
    <text evidence="2">The sequence shown here is derived from an EMBL/GenBank/DDBJ whole genome shotgun (WGS) entry which is preliminary data.</text>
</comment>
<organism evidence="2 3">
    <name type="scientific">Microbacterium maritypicum MF109</name>
    <dbReference type="NCBI Taxonomy" id="1333857"/>
    <lineage>
        <taxon>Bacteria</taxon>
        <taxon>Bacillati</taxon>
        <taxon>Actinomycetota</taxon>
        <taxon>Actinomycetes</taxon>
        <taxon>Micrococcales</taxon>
        <taxon>Microbacteriaceae</taxon>
        <taxon>Microbacterium</taxon>
    </lineage>
</organism>
<dbReference type="RefSeq" id="WP_021200851.1">
    <property type="nucleotide sequence ID" value="NZ_ATAO01000206.1"/>
</dbReference>
<evidence type="ECO:0000313" key="2">
    <source>
        <dbReference type="EMBL" id="EQM74259.1"/>
    </source>
</evidence>